<dbReference type="InterPro" id="IPR051531">
    <property type="entry name" value="N-acetyltransferase"/>
</dbReference>
<dbReference type="SUPFAM" id="SSF55729">
    <property type="entry name" value="Acyl-CoA N-acyltransferases (Nat)"/>
    <property type="match status" value="1"/>
</dbReference>
<dbReference type="PROSITE" id="PS51186">
    <property type="entry name" value="GNAT"/>
    <property type="match status" value="1"/>
</dbReference>
<gene>
    <name evidence="2" type="ORF">JIN85_17560</name>
</gene>
<dbReference type="InterPro" id="IPR016181">
    <property type="entry name" value="Acyl_CoA_acyltransferase"/>
</dbReference>
<proteinExistence type="predicted"/>
<dbReference type="Proteomes" id="UP000603141">
    <property type="component" value="Unassembled WGS sequence"/>
</dbReference>
<sequence>MNSIFQGDRFGALQRPVKIMAHNCHLDSLTQDDLSALIELFTCPRARQYLGGPITKQLATQRSHDWIKRSSAEPIWAIRALLNQTLLGYVILDKHHDESDIEISYALLTTYWGRGLATQALTQASRLAFFELGLPRIIAETQAKNLKSTALLERIGMNEERRVFRFGEEQIIFSLHNPSPPMIEQVGASPLS</sequence>
<organism evidence="2 3">
    <name type="scientific">Luteolibacter pohnpeiensis</name>
    <dbReference type="NCBI Taxonomy" id="454153"/>
    <lineage>
        <taxon>Bacteria</taxon>
        <taxon>Pseudomonadati</taxon>
        <taxon>Verrucomicrobiota</taxon>
        <taxon>Verrucomicrobiia</taxon>
        <taxon>Verrucomicrobiales</taxon>
        <taxon>Verrucomicrobiaceae</taxon>
        <taxon>Luteolibacter</taxon>
    </lineage>
</organism>
<accession>A0A934S7Q4</accession>
<dbReference type="AlphaFoldDB" id="A0A934S7Q4"/>
<evidence type="ECO:0000259" key="1">
    <source>
        <dbReference type="PROSITE" id="PS51186"/>
    </source>
</evidence>
<evidence type="ECO:0000313" key="3">
    <source>
        <dbReference type="Proteomes" id="UP000603141"/>
    </source>
</evidence>
<dbReference type="Gene3D" id="3.40.630.30">
    <property type="match status" value="1"/>
</dbReference>
<name>A0A934S7Q4_9BACT</name>
<dbReference type="InterPro" id="IPR000182">
    <property type="entry name" value="GNAT_dom"/>
</dbReference>
<dbReference type="PANTHER" id="PTHR43792:SF1">
    <property type="entry name" value="N-ACETYLTRANSFERASE DOMAIN-CONTAINING PROTEIN"/>
    <property type="match status" value="1"/>
</dbReference>
<protein>
    <submittedName>
        <fullName evidence="2">GNAT family N-acetyltransferase</fullName>
    </submittedName>
</protein>
<dbReference type="PANTHER" id="PTHR43792">
    <property type="entry name" value="GNAT FAMILY, PUTATIVE (AFU_ORTHOLOGUE AFUA_3G00765)-RELATED-RELATED"/>
    <property type="match status" value="1"/>
</dbReference>
<dbReference type="EMBL" id="JAENIJ010000039">
    <property type="protein sequence ID" value="MBK1884231.1"/>
    <property type="molecule type" value="Genomic_DNA"/>
</dbReference>
<feature type="domain" description="N-acetyltransferase" evidence="1">
    <location>
        <begin position="24"/>
        <end position="178"/>
    </location>
</feature>
<dbReference type="Pfam" id="PF13302">
    <property type="entry name" value="Acetyltransf_3"/>
    <property type="match status" value="1"/>
</dbReference>
<keyword evidence="3" id="KW-1185">Reference proteome</keyword>
<evidence type="ECO:0000313" key="2">
    <source>
        <dbReference type="EMBL" id="MBK1884231.1"/>
    </source>
</evidence>
<comment type="caution">
    <text evidence="2">The sequence shown here is derived from an EMBL/GenBank/DDBJ whole genome shotgun (WGS) entry which is preliminary data.</text>
</comment>
<reference evidence="2" key="1">
    <citation type="submission" date="2021-01" db="EMBL/GenBank/DDBJ databases">
        <title>Modified the classification status of verrucomicrobia.</title>
        <authorList>
            <person name="Feng X."/>
        </authorList>
    </citation>
    <scope>NUCLEOTIDE SEQUENCE</scope>
    <source>
        <strain evidence="2">KCTC 22041</strain>
    </source>
</reference>
<dbReference type="GO" id="GO:0016747">
    <property type="term" value="F:acyltransferase activity, transferring groups other than amino-acyl groups"/>
    <property type="evidence" value="ECO:0007669"/>
    <property type="project" value="InterPro"/>
</dbReference>